<dbReference type="PANTHER" id="PTHR47623">
    <property type="entry name" value="OS09G0287300 PROTEIN"/>
    <property type="match status" value="1"/>
</dbReference>
<dbReference type="CDD" id="cd07067">
    <property type="entry name" value="HP_PGM_like"/>
    <property type="match status" value="1"/>
</dbReference>
<reference evidence="1 2" key="1">
    <citation type="submission" date="2023-04" db="EMBL/GenBank/DDBJ databases">
        <title>Complete genome sequence of Alisedimentitalea scapharcae.</title>
        <authorList>
            <person name="Rong J.-C."/>
            <person name="Yi M.-L."/>
            <person name="Zhao Q."/>
        </authorList>
    </citation>
    <scope>NUCLEOTIDE SEQUENCE [LARGE SCALE GENOMIC DNA]</scope>
    <source>
        <strain evidence="1 2">KCTC 42119</strain>
    </source>
</reference>
<dbReference type="SUPFAM" id="SSF53254">
    <property type="entry name" value="Phosphoglycerate mutase-like"/>
    <property type="match status" value="1"/>
</dbReference>
<dbReference type="Gene3D" id="3.40.50.1240">
    <property type="entry name" value="Phosphoglycerate mutase-like"/>
    <property type="match status" value="1"/>
</dbReference>
<protein>
    <submittedName>
        <fullName evidence="1">Histidine phosphatase family protein</fullName>
    </submittedName>
</protein>
<keyword evidence="2" id="KW-1185">Reference proteome</keyword>
<dbReference type="EMBL" id="CP123584">
    <property type="protein sequence ID" value="WZK89394.1"/>
    <property type="molecule type" value="Genomic_DNA"/>
</dbReference>
<gene>
    <name evidence="1" type="ORF">QEZ52_02235</name>
</gene>
<sequence length="165" mass="18241">MTCTLILIRHAKSAWDAPAPSDHARPLNKRGRKSAKAIGQWLRDSQQIPDVVLSSSAQRTRETHDLLSLEAPVSFSERLYLASSDLMFQVLKEAQAPKVLMLGHNPGIAAFAHALVSEPPKHERFDDYPTAATLVVDFDIATWADLNWGGGTVRDFIVPRELTAD</sequence>
<evidence type="ECO:0000313" key="2">
    <source>
        <dbReference type="Proteomes" id="UP001623232"/>
    </source>
</evidence>
<dbReference type="Pfam" id="PF00300">
    <property type="entry name" value="His_Phos_1"/>
    <property type="match status" value="1"/>
</dbReference>
<organism evidence="1 2">
    <name type="scientific">Aliisedimentitalea scapharcae</name>
    <dbReference type="NCBI Taxonomy" id="1524259"/>
    <lineage>
        <taxon>Bacteria</taxon>
        <taxon>Pseudomonadati</taxon>
        <taxon>Pseudomonadota</taxon>
        <taxon>Alphaproteobacteria</taxon>
        <taxon>Rhodobacterales</taxon>
        <taxon>Roseobacteraceae</taxon>
        <taxon>Aliisedimentitalea</taxon>
    </lineage>
</organism>
<evidence type="ECO:0000313" key="1">
    <source>
        <dbReference type="EMBL" id="WZK89394.1"/>
    </source>
</evidence>
<dbReference type="InterPro" id="IPR013078">
    <property type="entry name" value="His_Pase_superF_clade-1"/>
</dbReference>
<accession>A0ABZ2XVL9</accession>
<dbReference type="RefSeq" id="WP_406647637.1">
    <property type="nucleotide sequence ID" value="NZ_CP123584.1"/>
</dbReference>
<dbReference type="SMART" id="SM00855">
    <property type="entry name" value="PGAM"/>
    <property type="match status" value="1"/>
</dbReference>
<proteinExistence type="predicted"/>
<dbReference type="Proteomes" id="UP001623232">
    <property type="component" value="Chromosome"/>
</dbReference>
<name>A0ABZ2XVL9_9RHOB</name>
<dbReference type="InterPro" id="IPR029033">
    <property type="entry name" value="His_PPase_superfam"/>
</dbReference>
<dbReference type="PANTHER" id="PTHR47623:SF1">
    <property type="entry name" value="OS09G0287300 PROTEIN"/>
    <property type="match status" value="1"/>
</dbReference>